<gene>
    <name evidence="3" type="ORF">B4U80_14274</name>
</gene>
<dbReference type="AlphaFoldDB" id="A0A443RYV9"/>
<dbReference type="VEuPathDB" id="VectorBase:LDEU011595"/>
<dbReference type="OrthoDB" id="2861623at2759"/>
<dbReference type="InterPro" id="IPR034686">
    <property type="entry name" value="Terpene_cyclase-like_2"/>
</dbReference>
<organism evidence="3 4">
    <name type="scientific">Leptotrombidium deliense</name>
    <dbReference type="NCBI Taxonomy" id="299467"/>
    <lineage>
        <taxon>Eukaryota</taxon>
        <taxon>Metazoa</taxon>
        <taxon>Ecdysozoa</taxon>
        <taxon>Arthropoda</taxon>
        <taxon>Chelicerata</taxon>
        <taxon>Arachnida</taxon>
        <taxon>Acari</taxon>
        <taxon>Acariformes</taxon>
        <taxon>Trombidiformes</taxon>
        <taxon>Prostigmata</taxon>
        <taxon>Anystina</taxon>
        <taxon>Parasitengona</taxon>
        <taxon>Trombiculoidea</taxon>
        <taxon>Trombiculidae</taxon>
        <taxon>Leptotrombidium</taxon>
    </lineage>
</organism>
<reference evidence="3 4" key="1">
    <citation type="journal article" date="2018" name="Gigascience">
        <title>Genomes of trombidid mites reveal novel predicted allergens and laterally-transferred genes associated with secondary metabolism.</title>
        <authorList>
            <person name="Dong X."/>
            <person name="Chaisiri K."/>
            <person name="Xia D."/>
            <person name="Armstrong S.D."/>
            <person name="Fang Y."/>
            <person name="Donnelly M.J."/>
            <person name="Kadowaki T."/>
            <person name="McGarry J.W."/>
            <person name="Darby A.C."/>
            <person name="Makepeace B.L."/>
        </authorList>
    </citation>
    <scope>NUCLEOTIDE SEQUENCE [LARGE SCALE GENOMIC DNA]</scope>
    <source>
        <strain evidence="3">UoL-UT</strain>
    </source>
</reference>
<evidence type="ECO:0000256" key="2">
    <source>
        <dbReference type="RuleBase" id="RU366034"/>
    </source>
</evidence>
<dbReference type="PANTHER" id="PTHR35201">
    <property type="entry name" value="TERPENE SYNTHASE"/>
    <property type="match status" value="1"/>
</dbReference>
<comment type="cofactor">
    <cofactor evidence="2">
        <name>Mg(2+)</name>
        <dbReference type="ChEBI" id="CHEBI:18420"/>
    </cofactor>
</comment>
<keyword evidence="2" id="KW-0456">Lyase</keyword>
<evidence type="ECO:0000256" key="1">
    <source>
        <dbReference type="ARBA" id="ARBA00006333"/>
    </source>
</evidence>
<dbReference type="EMBL" id="NCKV01017498">
    <property type="protein sequence ID" value="RWS20445.1"/>
    <property type="molecule type" value="Genomic_DNA"/>
</dbReference>
<keyword evidence="2" id="KW-0479">Metal-binding</keyword>
<sequence length="221" mass="26184">MNKAIENNIEYSERDDPIVTAVIEVTRTFCEYSNGVSIKKMKNLVKHFLSSLRKEKRWKRQRMAPKLCDYKVYRYYSVGFDFMLEAMLNLQNVSVPQNMQCTQSYSLLCESANTIAIMLNDIASFRNELHEHSKNNMVIVLKQERGYVKYQDAIDEMVQMLNDEWKNLELLLKMCSTHNYEMQNSNLNVLDVIKQILHMAYMYTMNSKRYTFANTFTIEIQ</sequence>
<dbReference type="InterPro" id="IPR008949">
    <property type="entry name" value="Isoprenoid_synthase_dom_sf"/>
</dbReference>
<comment type="similarity">
    <text evidence="1 2">Belongs to the terpene synthase family.</text>
</comment>
<keyword evidence="2" id="KW-0460">Magnesium</keyword>
<evidence type="ECO:0000313" key="4">
    <source>
        <dbReference type="Proteomes" id="UP000288716"/>
    </source>
</evidence>
<dbReference type="GO" id="GO:0008299">
    <property type="term" value="P:isoprenoid biosynthetic process"/>
    <property type="evidence" value="ECO:0007669"/>
    <property type="project" value="UniProtKB-ARBA"/>
</dbReference>
<comment type="caution">
    <text evidence="3">The sequence shown here is derived from an EMBL/GenBank/DDBJ whole genome shotgun (WGS) entry which is preliminary data.</text>
</comment>
<proteinExistence type="inferred from homology"/>
<dbReference type="GO" id="GO:0010333">
    <property type="term" value="F:terpene synthase activity"/>
    <property type="evidence" value="ECO:0007669"/>
    <property type="project" value="InterPro"/>
</dbReference>
<dbReference type="GO" id="GO:0046872">
    <property type="term" value="F:metal ion binding"/>
    <property type="evidence" value="ECO:0007669"/>
    <property type="project" value="UniProtKB-KW"/>
</dbReference>
<name>A0A443RYV9_9ACAR</name>
<accession>A0A443RYV9</accession>
<protein>
    <recommendedName>
        <fullName evidence="2">Terpene synthase</fullName>
        <ecNumber evidence="2">4.2.3.-</ecNumber>
    </recommendedName>
</protein>
<keyword evidence="4" id="KW-1185">Reference proteome</keyword>
<dbReference type="SUPFAM" id="SSF48576">
    <property type="entry name" value="Terpenoid synthases"/>
    <property type="match status" value="1"/>
</dbReference>
<dbReference type="Pfam" id="PF19086">
    <property type="entry name" value="Terpene_syn_C_2"/>
    <property type="match status" value="1"/>
</dbReference>
<dbReference type="Proteomes" id="UP000288716">
    <property type="component" value="Unassembled WGS sequence"/>
</dbReference>
<evidence type="ECO:0000313" key="3">
    <source>
        <dbReference type="EMBL" id="RWS20445.1"/>
    </source>
</evidence>
<dbReference type="PANTHER" id="PTHR35201:SF4">
    <property type="entry name" value="BETA-PINACENE SYNTHASE-RELATED"/>
    <property type="match status" value="1"/>
</dbReference>
<dbReference type="Gene3D" id="1.10.600.10">
    <property type="entry name" value="Farnesyl Diphosphate Synthase"/>
    <property type="match status" value="1"/>
</dbReference>
<dbReference type="EC" id="4.2.3.-" evidence="2"/>